<dbReference type="GO" id="GO:0004113">
    <property type="term" value="F:2',3'-cyclic-nucleotide 3'-phosphodiesterase activity"/>
    <property type="evidence" value="ECO:0007669"/>
    <property type="project" value="InterPro"/>
</dbReference>
<dbReference type="OrthoDB" id="1951600at2"/>
<keyword evidence="1" id="KW-0378">Hydrolase</keyword>
<dbReference type="GO" id="GO:0008664">
    <property type="term" value="F:RNA 2',3'-cyclic 3'-phosphodiesterase activity"/>
    <property type="evidence" value="ECO:0007669"/>
    <property type="project" value="InterPro"/>
</dbReference>
<dbReference type="InterPro" id="IPR050580">
    <property type="entry name" value="2H_phosphoesterase_YjcG-like"/>
</dbReference>
<evidence type="ECO:0000313" key="2">
    <source>
        <dbReference type="EMBL" id="RIW18459.1"/>
    </source>
</evidence>
<evidence type="ECO:0000313" key="3">
    <source>
        <dbReference type="Proteomes" id="UP000283522"/>
    </source>
</evidence>
<dbReference type="PANTHER" id="PTHR40037:SF1">
    <property type="entry name" value="PHOSPHOESTERASE SAOUHSC_00951-RELATED"/>
    <property type="match status" value="1"/>
</dbReference>
<dbReference type="RefSeq" id="WP_119475938.1">
    <property type="nucleotide sequence ID" value="NZ_QXML01000001.1"/>
</dbReference>
<dbReference type="SUPFAM" id="SSF55144">
    <property type="entry name" value="LigT-like"/>
    <property type="match status" value="1"/>
</dbReference>
<dbReference type="Gene3D" id="3.90.1140.10">
    <property type="entry name" value="Cyclic phosphodiesterase"/>
    <property type="match status" value="1"/>
</dbReference>
<dbReference type="Proteomes" id="UP000283522">
    <property type="component" value="Unassembled WGS sequence"/>
</dbReference>
<protein>
    <submittedName>
        <fullName evidence="2">RNA 2',3'-cyclic phosphodiesterase</fullName>
    </submittedName>
</protein>
<reference evidence="2 3" key="1">
    <citation type="submission" date="2018-09" db="EMBL/GenBank/DDBJ databases">
        <authorList>
            <person name="Wang X."/>
            <person name="Du Z."/>
        </authorList>
    </citation>
    <scope>NUCLEOTIDE SEQUENCE [LARGE SCALE GENOMIC DNA]</scope>
    <source>
        <strain evidence="2 3">N3</strain>
    </source>
</reference>
<evidence type="ECO:0000256" key="1">
    <source>
        <dbReference type="ARBA" id="ARBA00022801"/>
    </source>
</evidence>
<dbReference type="InterPro" id="IPR004175">
    <property type="entry name" value="RNA_CPDase"/>
</dbReference>
<gene>
    <name evidence="2" type="primary">thpR</name>
    <name evidence="2" type="ORF">D0X99_01870</name>
</gene>
<sequence>MKSIQKYFLAIVPPTEILERAESIKVEIREKFGVKYALKSPAHITLKMPFNYNEAKEEILIGKIGELLKQQAPFSVRILGVGTFGNRVIFMDIDKSKELETIQNALKAFCKKELNLVDELSDRNYHPHMTLAFKDLKPNSFPDVLELVRKRSFKTEFSAAELVLLKRIEGRWVLFRSIPFGEIFSGKN</sequence>
<dbReference type="NCBIfam" id="TIGR02258">
    <property type="entry name" value="2_5_ligase"/>
    <property type="match status" value="1"/>
</dbReference>
<dbReference type="EMBL" id="QXML01000001">
    <property type="protein sequence ID" value="RIW18459.1"/>
    <property type="molecule type" value="Genomic_DNA"/>
</dbReference>
<comment type="caution">
    <text evidence="2">The sequence shown here is derived from an EMBL/GenBank/DDBJ whole genome shotgun (WGS) entry which is preliminary data.</text>
</comment>
<organism evidence="2 3">
    <name type="scientific">Algoriphagus lacus</name>
    <dbReference type="NCBI Taxonomy" id="2056311"/>
    <lineage>
        <taxon>Bacteria</taxon>
        <taxon>Pseudomonadati</taxon>
        <taxon>Bacteroidota</taxon>
        <taxon>Cytophagia</taxon>
        <taxon>Cytophagales</taxon>
        <taxon>Cyclobacteriaceae</taxon>
        <taxon>Algoriphagus</taxon>
    </lineage>
</organism>
<dbReference type="AlphaFoldDB" id="A0A418PWL3"/>
<accession>A0A418PWL3</accession>
<dbReference type="InterPro" id="IPR009097">
    <property type="entry name" value="Cyclic_Pdiesterase"/>
</dbReference>
<proteinExistence type="predicted"/>
<dbReference type="PANTHER" id="PTHR40037">
    <property type="entry name" value="PHOSPHOESTERASE YJCG-RELATED"/>
    <property type="match status" value="1"/>
</dbReference>
<name>A0A418PWL3_9BACT</name>
<dbReference type="Pfam" id="PF13563">
    <property type="entry name" value="2_5_RNA_ligase2"/>
    <property type="match status" value="1"/>
</dbReference>
<keyword evidence="3" id="KW-1185">Reference proteome</keyword>